<feature type="compositionally biased region" description="Polar residues" evidence="1">
    <location>
        <begin position="1321"/>
        <end position="1334"/>
    </location>
</feature>
<feature type="compositionally biased region" description="Low complexity" evidence="1">
    <location>
        <begin position="1299"/>
        <end position="1312"/>
    </location>
</feature>
<proteinExistence type="predicted"/>
<dbReference type="InterPro" id="IPR056741">
    <property type="entry name" value="BLTP1_M"/>
</dbReference>
<accession>A0A452TCM3</accession>
<feature type="region of interest" description="Disordered" evidence="1">
    <location>
        <begin position="1265"/>
        <end position="1334"/>
    </location>
</feature>
<gene>
    <name evidence="3" type="primary">KIAA1109</name>
</gene>
<feature type="region of interest" description="Disordered" evidence="1">
    <location>
        <begin position="1229"/>
        <end position="1248"/>
    </location>
</feature>
<dbReference type="Pfam" id="PF25040">
    <property type="entry name" value="BLTP1_C"/>
    <property type="match status" value="1"/>
</dbReference>
<dbReference type="GO" id="GO:0048488">
    <property type="term" value="P:synaptic vesicle endocytosis"/>
    <property type="evidence" value="ECO:0007669"/>
    <property type="project" value="TreeGrafter"/>
</dbReference>
<feature type="compositionally biased region" description="Basic and acidic residues" evidence="1">
    <location>
        <begin position="761"/>
        <end position="777"/>
    </location>
</feature>
<feature type="region of interest" description="Disordered" evidence="1">
    <location>
        <begin position="1028"/>
        <end position="1086"/>
    </location>
</feature>
<feature type="compositionally biased region" description="Polar residues" evidence="1">
    <location>
        <begin position="871"/>
        <end position="880"/>
    </location>
</feature>
<feature type="compositionally biased region" description="Acidic residues" evidence="1">
    <location>
        <begin position="667"/>
        <end position="676"/>
    </location>
</feature>
<dbReference type="Ensembl" id="ENSUMAT00000006874.1">
    <property type="protein sequence ID" value="ENSUMAP00000005706.1"/>
    <property type="gene ID" value="ENSUMAG00000004087.1"/>
</dbReference>
<protein>
    <submittedName>
        <fullName evidence="3">KIAA1109 ortholog</fullName>
    </submittedName>
</protein>
<feature type="region of interest" description="Disordered" evidence="1">
    <location>
        <begin position="761"/>
        <end position="783"/>
    </location>
</feature>
<dbReference type="GeneTree" id="ENSGT00640000091487"/>
<feature type="compositionally biased region" description="Low complexity" evidence="1">
    <location>
        <begin position="1062"/>
        <end position="1086"/>
    </location>
</feature>
<feature type="region of interest" description="Disordered" evidence="1">
    <location>
        <begin position="604"/>
        <end position="683"/>
    </location>
</feature>
<name>A0A452TCM3_URSMA</name>
<feature type="domain" description="Bridge-like lipid transfer protein family member 1 C-terminal" evidence="2">
    <location>
        <begin position="1326"/>
        <end position="1938"/>
    </location>
</feature>
<organism evidence="3">
    <name type="scientific">Ursus maritimus</name>
    <name type="common">Polar bear</name>
    <name type="synonym">Thalarctos maritimus</name>
    <dbReference type="NCBI Taxonomy" id="29073"/>
    <lineage>
        <taxon>Eukaryota</taxon>
        <taxon>Metazoa</taxon>
        <taxon>Chordata</taxon>
        <taxon>Craniata</taxon>
        <taxon>Vertebrata</taxon>
        <taxon>Euteleostomi</taxon>
        <taxon>Mammalia</taxon>
        <taxon>Eutheria</taxon>
        <taxon>Laurasiatheria</taxon>
        <taxon>Carnivora</taxon>
        <taxon>Caniformia</taxon>
        <taxon>Ursidae</taxon>
        <taxon>Ursus</taxon>
    </lineage>
</organism>
<dbReference type="SMART" id="SM01220">
    <property type="entry name" value="FSA_C"/>
    <property type="match status" value="1"/>
</dbReference>
<sequence>LTGAQTRFTFELPNHRLRFTSKVSATDMSTIPPSASLNLPPVTMSGKYIMEEHDSYSDQVWSIDELPSKQGYYLQGNYLRCVAEVGSFEHNLTTDLLNHLVFVQKVFMKEVNEVIQKVSGGEQPIPLWNEHDGTADGDKPKILLYSLNLQFKGIQVTATTPSMRAVRFETGLIELELSNRLQTKASPGSSSYLKLFGKCQVDLNLALGQIVKHQVYEEAGSDFHQVAYFKTRIGLRNALREEISGSSDREAVLITLNRPIVYAQPVAFDRAVLFWLNYKAAYDNWNEQRMALHKDIHMATKEVVDMLPGIQQTSAQAFGTLFLQLTVNDLGICLPITNTAQSNHTGDLDIGSALVLTIESTLITACSSESLVSKGHFKNFCIRFADGFETSWDDWKPEIRGDLVMNACVVPDGTYEVCSRTTGQAAAESSSAGTWTLNVLWKMCGIDVHMDPNIGKRLNALGNTLTTLTGEEDIDDIADLNSVNIADLSDEDEVDTMSPTIHTEAVDYRRQGASCSQPGELRGRKIMKRIVDIRELNEQAKVIDDLKKLGASEGTINQEIQRYQQLESVAVNDIRRDVRKKLRRSSMRAASLKDKWGLGYKPSYSRSKSISASGRPPLKRMERASSRIGETEELPEIRVDAASPGPRVTFNIQDTGRRDDSLSSTSEDSEKDEKDEDHERERFYIYRKPSHTSRKKATGFAAVHQLFTERWPTAPVNRSLSGTATERNIDFELDIRVEIDSGKCVLHPTTLLQEHDDISLRRSYDRSSRSLDQDSPSKKKKFQTNYASTTHLMTGKKVPSSLQTKSSDLETTVFYIPGVDVKLHYNSKTLKTESPNASRGSSLPRTLSKESKLYGMKDSAPSPPSPPLPCTVQSKTNTLLPPQPPPIPSAKGKGSGGVKTAKLYAWVALQSLPEEMVISPCLLDFLEKALETIPITPIERNYTTVSSQDEDMGHFEIPDPMEESTTSLVSSSTSAYSSFPVDVVVYVRVQPSQIKFSCLPVSRVECMLKLPSLDLVFSSNRGELETLGTTYPTETLSPGANATQSATKTSASKTGIPGSSGLGSPLGRSRHSSSQSDLTSSSSSSSGLSFTACMSDFSLYVFHPYGAGKQKTAVSGLTPGSGGLGNVDEEPTSVTGRKDSLSINLEFVKVSLSRIRRSGGASFFESQSVSKSASKMDTTLINISAVCDIGSASFKYDMRRLSEILAFPRAWYRRSIARRLFLGDQTINLPTSGPGTPDSIEGVSQHLSPESSRKAYCRTWEQPSQSASFTHMPQSPNVFNEHMTNSTMSPGTAAQSLKSPASIRSRSVSDSSVPRRDSLSKTSTPFNKSNKAASQQGTPWETLVVFAINLKQLNVQMNMSNVMGNTTWTTSGLKSQGRLSVGSNRDREISMSVGLGRSQLDSKGGVVGGTIDVNALEMVAHISEHPNQQPSHKIQITMGSTEARVDYMGSSILMGIFSNADLKLQDEWKVNLYNTLDSSMTDKSEIFVHGDLKWDIFQVMISRSTTPDLIKIGMKLQEFFTQQFDTSKRALSTWGPVPYLPPKTMTNNLERSSQEQLLDAAHHRHWPGVLKVVSGCHISLFQIPLPENGMQFGGSMSLHGNHMTLACFHGPNFRSKSWALFHLEEPNIAFWTEAQKIWEDGSSDHSTYIVQTLDFHLGHNTMVTKPCGALESPMATITKITRRRHENPPHGVASVKEWFNYVTATRNEELNLLRNVDANNTENSTTVKNSSLLSGFRGGSSYNHETETIFALPRMQLEFKSIHVQEPQEPSLQENSKGTSNYASLKPKVECSVVTEFTDHICVTMDAELIMFLHDLVSAYLKEKEKAIFPPRILSTRPGQKSPIIIHDDNSSDKDREDGITYTTVDWRDFMCNTWHLEPTLRLISWTGRKIDPVGVDYILQKLGFHHARTTIPKWLQRGVMDPLDKVLSVLIKKLGTALQDEKEKKGKDKEEH</sequence>
<evidence type="ECO:0000313" key="3">
    <source>
        <dbReference type="Ensembl" id="ENSUMAP00000005706"/>
    </source>
</evidence>
<feature type="compositionally biased region" description="Polar residues" evidence="1">
    <location>
        <begin position="1265"/>
        <end position="1298"/>
    </location>
</feature>
<dbReference type="InterPro" id="IPR056742">
    <property type="entry name" value="BLTP1_C"/>
</dbReference>
<dbReference type="Pfam" id="PF25039">
    <property type="entry name" value="BLTP1_M"/>
    <property type="match status" value="1"/>
</dbReference>
<evidence type="ECO:0000256" key="1">
    <source>
        <dbReference type="SAM" id="MobiDB-lite"/>
    </source>
</evidence>
<evidence type="ECO:0000259" key="2">
    <source>
        <dbReference type="SMART" id="SM01220"/>
    </source>
</evidence>
<feature type="region of interest" description="Disordered" evidence="1">
    <location>
        <begin position="853"/>
        <end position="896"/>
    </location>
</feature>
<dbReference type="GO" id="GO:0098793">
    <property type="term" value="C:presynapse"/>
    <property type="evidence" value="ECO:0007669"/>
    <property type="project" value="GOC"/>
</dbReference>
<feature type="compositionally biased region" description="Low complexity" evidence="1">
    <location>
        <begin position="1040"/>
        <end position="1054"/>
    </location>
</feature>
<reference evidence="3" key="1">
    <citation type="submission" date="2019-03" db="UniProtKB">
        <authorList>
            <consortium name="Ensembl"/>
        </authorList>
    </citation>
    <scope>IDENTIFICATION</scope>
</reference>
<feature type="compositionally biased region" description="Polar residues" evidence="1">
    <location>
        <begin position="1028"/>
        <end position="1038"/>
    </location>
</feature>
<dbReference type="PANTHER" id="PTHR31640">
    <property type="entry name" value="TRANSMEMBRANE PROTEIN KIAA1109"/>
    <property type="match status" value="1"/>
</dbReference>
<dbReference type="InterPro" id="IPR033616">
    <property type="entry name" value="BLTP1"/>
</dbReference>
<dbReference type="PANTHER" id="PTHR31640:SF1">
    <property type="entry name" value="BRIDGE-LIKE LIPID TRANSFER PROTEIN FAMILY MEMBER 1"/>
    <property type="match status" value="1"/>
</dbReference>